<sequence>MLDAEKRKRIYVVDEQGNLDGLITLRDNSRQAGVAISGTSSVVSSLYLTTARLSKGLVRSSYQYSATNEIHKGL</sequence>
<keyword evidence="2" id="KW-1185">Reference proteome</keyword>
<reference evidence="1" key="1">
    <citation type="journal article" date="2021" name="bioRxiv">
        <title>Whole Genome Assembly and Annotation of Northern Wild Rice, Zizania palustris L., Supports a Whole Genome Duplication in the Zizania Genus.</title>
        <authorList>
            <person name="Haas M."/>
            <person name="Kono T."/>
            <person name="Macchietto M."/>
            <person name="Millas R."/>
            <person name="McGilp L."/>
            <person name="Shao M."/>
            <person name="Duquette J."/>
            <person name="Hirsch C.N."/>
            <person name="Kimball J."/>
        </authorList>
    </citation>
    <scope>NUCLEOTIDE SEQUENCE</scope>
    <source>
        <tissue evidence="1">Fresh leaf tissue</tissue>
    </source>
</reference>
<evidence type="ECO:0008006" key="3">
    <source>
        <dbReference type="Google" id="ProtNLM"/>
    </source>
</evidence>
<dbReference type="EMBL" id="JAAALK010000282">
    <property type="protein sequence ID" value="KAG8078901.1"/>
    <property type="molecule type" value="Genomic_DNA"/>
</dbReference>
<name>A0A8J5VYH9_ZIZPA</name>
<proteinExistence type="predicted"/>
<dbReference type="AlphaFoldDB" id="A0A8J5VYH9"/>
<gene>
    <name evidence="1" type="ORF">GUJ93_ZPchr0007g5521</name>
</gene>
<evidence type="ECO:0000313" key="1">
    <source>
        <dbReference type="EMBL" id="KAG8078901.1"/>
    </source>
</evidence>
<dbReference type="Proteomes" id="UP000729402">
    <property type="component" value="Unassembled WGS sequence"/>
</dbReference>
<reference evidence="1" key="2">
    <citation type="submission" date="2021-02" db="EMBL/GenBank/DDBJ databases">
        <authorList>
            <person name="Kimball J.A."/>
            <person name="Haas M.W."/>
            <person name="Macchietto M."/>
            <person name="Kono T."/>
            <person name="Duquette J."/>
            <person name="Shao M."/>
        </authorList>
    </citation>
    <scope>NUCLEOTIDE SEQUENCE</scope>
    <source>
        <tissue evidence="1">Fresh leaf tissue</tissue>
    </source>
</reference>
<comment type="caution">
    <text evidence="1">The sequence shown here is derived from an EMBL/GenBank/DDBJ whole genome shotgun (WGS) entry which is preliminary data.</text>
</comment>
<organism evidence="1 2">
    <name type="scientific">Zizania palustris</name>
    <name type="common">Northern wild rice</name>
    <dbReference type="NCBI Taxonomy" id="103762"/>
    <lineage>
        <taxon>Eukaryota</taxon>
        <taxon>Viridiplantae</taxon>
        <taxon>Streptophyta</taxon>
        <taxon>Embryophyta</taxon>
        <taxon>Tracheophyta</taxon>
        <taxon>Spermatophyta</taxon>
        <taxon>Magnoliopsida</taxon>
        <taxon>Liliopsida</taxon>
        <taxon>Poales</taxon>
        <taxon>Poaceae</taxon>
        <taxon>BOP clade</taxon>
        <taxon>Oryzoideae</taxon>
        <taxon>Oryzeae</taxon>
        <taxon>Zizaniinae</taxon>
        <taxon>Zizania</taxon>
    </lineage>
</organism>
<evidence type="ECO:0000313" key="2">
    <source>
        <dbReference type="Proteomes" id="UP000729402"/>
    </source>
</evidence>
<accession>A0A8J5VYH9</accession>
<protein>
    <recommendedName>
        <fullName evidence="3">CBS domain-containing protein</fullName>
    </recommendedName>
</protein>